<evidence type="ECO:0000256" key="3">
    <source>
        <dbReference type="ARBA" id="ARBA00012601"/>
    </source>
</evidence>
<gene>
    <name evidence="9" type="ORF">CLG85_023565</name>
    <name evidence="10" type="ORF">CLG85_08460</name>
</gene>
<protein>
    <recommendedName>
        <fullName evidence="3">cellulase</fullName>
        <ecNumber evidence="3">3.2.1.4</ecNumber>
    </recommendedName>
</protein>
<dbReference type="Gene3D" id="1.50.10.10">
    <property type="match status" value="1"/>
</dbReference>
<keyword evidence="7" id="KW-0119">Carbohydrate metabolism</keyword>
<evidence type="ECO:0000256" key="5">
    <source>
        <dbReference type="ARBA" id="ARBA00023001"/>
    </source>
</evidence>
<dbReference type="OrthoDB" id="9766708at2"/>
<keyword evidence="5" id="KW-0136">Cellulose degradation</keyword>
<dbReference type="EMBL" id="NTHN01000114">
    <property type="protein sequence ID" value="PBD19612.1"/>
    <property type="molecule type" value="Genomic_DNA"/>
</dbReference>
<evidence type="ECO:0000313" key="9">
    <source>
        <dbReference type="EMBL" id="MCT4373110.1"/>
    </source>
</evidence>
<proteinExistence type="inferred from homology"/>
<dbReference type="InterPro" id="IPR008928">
    <property type="entry name" value="6-hairpin_glycosidase_sf"/>
</dbReference>
<reference evidence="10" key="1">
    <citation type="submission" date="2017-09" db="EMBL/GenBank/DDBJ databases">
        <title>Yangia sp. SAOS 153D whole genome sequencing.</title>
        <authorList>
            <person name="Verma A."/>
            <person name="Krishnamurthi S."/>
        </authorList>
    </citation>
    <scope>NUCLEOTIDE SEQUENCE [LARGE SCALE GENOMIC DNA]</scope>
    <source>
        <strain evidence="10">SAOS 153D</strain>
    </source>
</reference>
<keyword evidence="6" id="KW-0326">Glycosidase</keyword>
<dbReference type="AlphaFoldDB" id="A0A2A3JWT7"/>
<dbReference type="EMBL" id="NTHN02000069">
    <property type="protein sequence ID" value="MCT4373110.1"/>
    <property type="molecule type" value="Genomic_DNA"/>
</dbReference>
<dbReference type="InterPro" id="IPR012341">
    <property type="entry name" value="6hp_glycosidase-like_sf"/>
</dbReference>
<keyword evidence="7" id="KW-0624">Polysaccharide degradation</keyword>
<dbReference type="SUPFAM" id="SSF48208">
    <property type="entry name" value="Six-hairpin glycosidases"/>
    <property type="match status" value="1"/>
</dbReference>
<dbReference type="RefSeq" id="WP_095881871.1">
    <property type="nucleotide sequence ID" value="NZ_NTHN02000069.1"/>
</dbReference>
<feature type="signal peptide" evidence="8">
    <location>
        <begin position="1"/>
        <end position="21"/>
    </location>
</feature>
<evidence type="ECO:0000256" key="4">
    <source>
        <dbReference type="ARBA" id="ARBA00022801"/>
    </source>
</evidence>
<accession>A0A2A3JWT7</accession>
<evidence type="ECO:0000256" key="1">
    <source>
        <dbReference type="ARBA" id="ARBA00000966"/>
    </source>
</evidence>
<organism evidence="10">
    <name type="scientific">Alloyangia mangrovi</name>
    <dbReference type="NCBI Taxonomy" id="1779329"/>
    <lineage>
        <taxon>Bacteria</taxon>
        <taxon>Pseudomonadati</taxon>
        <taxon>Pseudomonadota</taxon>
        <taxon>Alphaproteobacteria</taxon>
        <taxon>Rhodobacterales</taxon>
        <taxon>Roseobacteraceae</taxon>
        <taxon>Alloyangia</taxon>
    </lineage>
</organism>
<name>A0A2A3JWT7_9RHOB</name>
<dbReference type="Proteomes" id="UP000217448">
    <property type="component" value="Unassembled WGS sequence"/>
</dbReference>
<comment type="similarity">
    <text evidence="2">Belongs to the glycosyl hydrolase 8 (cellulase D) family.</text>
</comment>
<reference evidence="11" key="2">
    <citation type="submission" date="2023-07" db="EMBL/GenBank/DDBJ databases">
        <title>Yangia mangrovi SAOS 153D genome.</title>
        <authorList>
            <person name="Verma A."/>
            <person name="Pal Y."/>
            <person name="Sundharam S."/>
            <person name="Bisht B."/>
            <person name="Srinivasan K."/>
        </authorList>
    </citation>
    <scope>NUCLEOTIDE SEQUENCE [LARGE SCALE GENOMIC DNA]</scope>
    <source>
        <strain evidence="11">SAOS 153D</strain>
    </source>
</reference>
<dbReference type="EC" id="3.2.1.4" evidence="3"/>
<sequence>MNRRRLLSGMAALAGLIGTDAATSAQTVGLEANLQDVWLAWRAANLDATGRVIDQFQRNSSHSEGQGYGLLLAATMGDQRAFERMETWTRLNLAIRSDNLMAWRWFPDEPVKVPDLNNASDGDLFRAWALLRAARRFNVPDYRQSAKLIVSDIVAACIARHPGGDDLDPLLIPGADGFRTDAGFIYNPCYAMPLAMTELATEFDAPILAQAARGAVEVARTLAQDGVVPDWVEVTPSGVRAAEGYSFDAGYEAMRLPLYLIWSGLKDHPAVLRYAEAQERVAAGQAATVIDRETGRALSTSKDPGYKAISALATCTVRQSVGSEIPPFSSRSPYYPGTLQLFTMIAQIEASPMCIPI</sequence>
<comment type="caution">
    <text evidence="10">The sequence shown here is derived from an EMBL/GenBank/DDBJ whole genome shotgun (WGS) entry which is preliminary data.</text>
</comment>
<reference evidence="9" key="3">
    <citation type="submission" date="2024-05" db="EMBL/GenBank/DDBJ databases">
        <title>Yangia mangrovi SAOS 153D genome.</title>
        <authorList>
            <person name="Verma A."/>
            <person name="Pal Y."/>
            <person name="Sundharam S."/>
            <person name="Bisht B."/>
            <person name="Srinivasan K."/>
        </authorList>
    </citation>
    <scope>NUCLEOTIDE SEQUENCE</scope>
    <source>
        <strain evidence="9">SAOS 153D</strain>
    </source>
</reference>
<dbReference type="Pfam" id="PF01270">
    <property type="entry name" value="Glyco_hydro_8"/>
    <property type="match status" value="1"/>
</dbReference>
<evidence type="ECO:0000256" key="2">
    <source>
        <dbReference type="ARBA" id="ARBA00009209"/>
    </source>
</evidence>
<evidence type="ECO:0000256" key="7">
    <source>
        <dbReference type="ARBA" id="ARBA00023326"/>
    </source>
</evidence>
<dbReference type="GO" id="GO:0030245">
    <property type="term" value="P:cellulose catabolic process"/>
    <property type="evidence" value="ECO:0007669"/>
    <property type="project" value="UniProtKB-KW"/>
</dbReference>
<keyword evidence="11" id="KW-1185">Reference proteome</keyword>
<evidence type="ECO:0000313" key="11">
    <source>
        <dbReference type="Proteomes" id="UP000217448"/>
    </source>
</evidence>
<evidence type="ECO:0000256" key="8">
    <source>
        <dbReference type="SAM" id="SignalP"/>
    </source>
</evidence>
<keyword evidence="8" id="KW-0732">Signal</keyword>
<evidence type="ECO:0000313" key="10">
    <source>
        <dbReference type="EMBL" id="PBD19612.1"/>
    </source>
</evidence>
<dbReference type="PRINTS" id="PR00735">
    <property type="entry name" value="GLHYDRLASE8"/>
</dbReference>
<feature type="chain" id="PRO_5012788179" description="cellulase" evidence="8">
    <location>
        <begin position="22"/>
        <end position="357"/>
    </location>
</feature>
<evidence type="ECO:0000256" key="6">
    <source>
        <dbReference type="ARBA" id="ARBA00023295"/>
    </source>
</evidence>
<keyword evidence="4 10" id="KW-0378">Hydrolase</keyword>
<comment type="catalytic activity">
    <reaction evidence="1">
        <text>Endohydrolysis of (1-&gt;4)-beta-D-glucosidic linkages in cellulose, lichenin and cereal beta-D-glucans.</text>
        <dbReference type="EC" id="3.2.1.4"/>
    </reaction>
</comment>
<dbReference type="GO" id="GO:0008810">
    <property type="term" value="F:cellulase activity"/>
    <property type="evidence" value="ECO:0007669"/>
    <property type="project" value="UniProtKB-EC"/>
</dbReference>
<dbReference type="InterPro" id="IPR002037">
    <property type="entry name" value="Glyco_hydro_8"/>
</dbReference>